<evidence type="ECO:0000259" key="3">
    <source>
        <dbReference type="Pfam" id="PF01408"/>
    </source>
</evidence>
<dbReference type="Pfam" id="PF01408">
    <property type="entry name" value="GFO_IDH_MocA"/>
    <property type="match status" value="1"/>
</dbReference>
<organism evidence="5 6">
    <name type="scientific">Paenibacillus flagellatus</name>
    <dbReference type="NCBI Taxonomy" id="2211139"/>
    <lineage>
        <taxon>Bacteria</taxon>
        <taxon>Bacillati</taxon>
        <taxon>Bacillota</taxon>
        <taxon>Bacilli</taxon>
        <taxon>Bacillales</taxon>
        <taxon>Paenibacillaceae</taxon>
        <taxon>Paenibacillus</taxon>
    </lineage>
</organism>
<sequence length="397" mass="44099">MAKRIIRFGVIGCGLMGKEFASAAARWLHVANVDFEPCITAVCDANLQAAEWFRERIPGVATVTDDYRTLLADPDIDAVYCAVPHHLHADLYADIVRAGKHLLGEKPFGIDREANERIMTAIAERPDVLVRCSSEFPFFPGAYRIAQWVREGRFGRIIEAEAGFWHSSDLDPNKPVNWKRREATNGEYGCMGDLGMHVLHLPLRFGWKPRSVRALLQKVVEERPDGKGGIAPCETWDNAILACDVDTADQRFPMVLSMKRIAPGHANTWFIRIAGTELSAEFSTKNPKRLAYLPYRPGGEQAWHTIDVPHQSAYPTLTGGIFEFGFSDSILQMWTAFCDELVNREAMSQPLYCATPDEAAASHEVFTAALESGRTGQTVRIGGRDRHEAESAAPASV</sequence>
<gene>
    <name evidence="5" type="ORF">DLM86_08675</name>
</gene>
<feature type="region of interest" description="Disordered" evidence="2">
    <location>
        <begin position="377"/>
        <end position="397"/>
    </location>
</feature>
<dbReference type="Proteomes" id="UP000247476">
    <property type="component" value="Unassembled WGS sequence"/>
</dbReference>
<dbReference type="GO" id="GO:0000166">
    <property type="term" value="F:nucleotide binding"/>
    <property type="evidence" value="ECO:0007669"/>
    <property type="project" value="InterPro"/>
</dbReference>
<dbReference type="AlphaFoldDB" id="A0A2V5K8H2"/>
<name>A0A2V5K8H2_9BACL</name>
<evidence type="ECO:0000313" key="6">
    <source>
        <dbReference type="Proteomes" id="UP000247476"/>
    </source>
</evidence>
<dbReference type="RefSeq" id="WP_110839582.1">
    <property type="nucleotide sequence ID" value="NZ_QJVJ01000003.1"/>
</dbReference>
<dbReference type="OrthoDB" id="9783105at2"/>
<accession>A0A2V5K8H2</accession>
<evidence type="ECO:0000313" key="5">
    <source>
        <dbReference type="EMBL" id="PYI55781.1"/>
    </source>
</evidence>
<dbReference type="Pfam" id="PF22725">
    <property type="entry name" value="GFO_IDH_MocA_C3"/>
    <property type="match status" value="1"/>
</dbReference>
<dbReference type="GO" id="GO:0016491">
    <property type="term" value="F:oxidoreductase activity"/>
    <property type="evidence" value="ECO:0007669"/>
    <property type="project" value="UniProtKB-KW"/>
</dbReference>
<dbReference type="Gene3D" id="3.30.360.10">
    <property type="entry name" value="Dihydrodipicolinate Reductase, domain 2"/>
    <property type="match status" value="1"/>
</dbReference>
<dbReference type="InterPro" id="IPR055170">
    <property type="entry name" value="GFO_IDH_MocA-like_dom"/>
</dbReference>
<keyword evidence="6" id="KW-1185">Reference proteome</keyword>
<dbReference type="InterPro" id="IPR000683">
    <property type="entry name" value="Gfo/Idh/MocA-like_OxRdtase_N"/>
</dbReference>
<reference evidence="5 6" key="1">
    <citation type="submission" date="2018-05" db="EMBL/GenBank/DDBJ databases">
        <title>Paenibacillus flagellatus sp. nov., isolated from selenium mineral soil.</title>
        <authorList>
            <person name="Dai X."/>
        </authorList>
    </citation>
    <scope>NUCLEOTIDE SEQUENCE [LARGE SCALE GENOMIC DNA]</scope>
    <source>
        <strain evidence="5 6">DXL2</strain>
    </source>
</reference>
<dbReference type="PANTHER" id="PTHR43818:SF11">
    <property type="entry name" value="BCDNA.GH03377"/>
    <property type="match status" value="1"/>
</dbReference>
<keyword evidence="1" id="KW-0560">Oxidoreductase</keyword>
<dbReference type="InterPro" id="IPR050463">
    <property type="entry name" value="Gfo/Idh/MocA_oxidrdct_glycsds"/>
</dbReference>
<dbReference type="SUPFAM" id="SSF51735">
    <property type="entry name" value="NAD(P)-binding Rossmann-fold domains"/>
    <property type="match status" value="1"/>
</dbReference>
<dbReference type="InterPro" id="IPR036291">
    <property type="entry name" value="NAD(P)-bd_dom_sf"/>
</dbReference>
<evidence type="ECO:0000256" key="1">
    <source>
        <dbReference type="ARBA" id="ARBA00023002"/>
    </source>
</evidence>
<dbReference type="PANTHER" id="PTHR43818">
    <property type="entry name" value="BCDNA.GH03377"/>
    <property type="match status" value="1"/>
</dbReference>
<dbReference type="Gene3D" id="3.40.50.720">
    <property type="entry name" value="NAD(P)-binding Rossmann-like Domain"/>
    <property type="match status" value="1"/>
</dbReference>
<evidence type="ECO:0000256" key="2">
    <source>
        <dbReference type="SAM" id="MobiDB-lite"/>
    </source>
</evidence>
<dbReference type="EMBL" id="QJVJ01000003">
    <property type="protein sequence ID" value="PYI55781.1"/>
    <property type="molecule type" value="Genomic_DNA"/>
</dbReference>
<comment type="caution">
    <text evidence="5">The sequence shown here is derived from an EMBL/GenBank/DDBJ whole genome shotgun (WGS) entry which is preliminary data.</text>
</comment>
<evidence type="ECO:0000259" key="4">
    <source>
        <dbReference type="Pfam" id="PF22725"/>
    </source>
</evidence>
<protein>
    <submittedName>
        <fullName evidence="5">Gfo/Idh/MocA family oxidoreductase</fullName>
    </submittedName>
</protein>
<dbReference type="SUPFAM" id="SSF55347">
    <property type="entry name" value="Glyceraldehyde-3-phosphate dehydrogenase-like, C-terminal domain"/>
    <property type="match status" value="1"/>
</dbReference>
<feature type="domain" description="Gfo/Idh/MocA-like oxidoreductase N-terminal" evidence="3">
    <location>
        <begin position="6"/>
        <end position="128"/>
    </location>
</feature>
<feature type="domain" description="GFO/IDH/MocA-like oxidoreductase" evidence="4">
    <location>
        <begin position="145"/>
        <end position="277"/>
    </location>
</feature>
<proteinExistence type="predicted"/>